<evidence type="ECO:0000313" key="2">
    <source>
        <dbReference type="EMBL" id="CAD6261557.1"/>
    </source>
</evidence>
<evidence type="ECO:0000256" key="1">
    <source>
        <dbReference type="SAM" id="MobiDB-lite"/>
    </source>
</evidence>
<dbReference type="EMBL" id="CAJGYO010000012">
    <property type="protein sequence ID" value="CAD6261557.1"/>
    <property type="molecule type" value="Genomic_DNA"/>
</dbReference>
<feature type="region of interest" description="Disordered" evidence="1">
    <location>
        <begin position="143"/>
        <end position="199"/>
    </location>
</feature>
<name>A0A811QZB9_9POAL</name>
<gene>
    <name evidence="2" type="ORF">NCGR_LOCUS44954</name>
</gene>
<keyword evidence="3" id="KW-1185">Reference proteome</keyword>
<reference evidence="2" key="1">
    <citation type="submission" date="2020-10" db="EMBL/GenBank/DDBJ databases">
        <authorList>
            <person name="Han B."/>
            <person name="Lu T."/>
            <person name="Zhao Q."/>
            <person name="Huang X."/>
            <person name="Zhao Y."/>
        </authorList>
    </citation>
    <scope>NUCLEOTIDE SEQUENCE</scope>
</reference>
<dbReference type="AlphaFoldDB" id="A0A811QZB9"/>
<organism evidence="2 3">
    <name type="scientific">Miscanthus lutarioriparius</name>
    <dbReference type="NCBI Taxonomy" id="422564"/>
    <lineage>
        <taxon>Eukaryota</taxon>
        <taxon>Viridiplantae</taxon>
        <taxon>Streptophyta</taxon>
        <taxon>Embryophyta</taxon>
        <taxon>Tracheophyta</taxon>
        <taxon>Spermatophyta</taxon>
        <taxon>Magnoliopsida</taxon>
        <taxon>Liliopsida</taxon>
        <taxon>Poales</taxon>
        <taxon>Poaceae</taxon>
        <taxon>PACMAD clade</taxon>
        <taxon>Panicoideae</taxon>
        <taxon>Andropogonodae</taxon>
        <taxon>Andropogoneae</taxon>
        <taxon>Saccharinae</taxon>
        <taxon>Miscanthus</taxon>
    </lineage>
</organism>
<dbReference type="Proteomes" id="UP000604825">
    <property type="component" value="Unassembled WGS sequence"/>
</dbReference>
<evidence type="ECO:0000313" key="3">
    <source>
        <dbReference type="Proteomes" id="UP000604825"/>
    </source>
</evidence>
<comment type="caution">
    <text evidence="2">The sequence shown here is derived from an EMBL/GenBank/DDBJ whole genome shotgun (WGS) entry which is preliminary data.</text>
</comment>
<dbReference type="OrthoDB" id="10585472at2759"/>
<sequence length="291" mass="32320">MRASLMIKARWMTPLIPYVQVQKDFSERGGVEQHLFYSEEAHSTPTIPHQSQFWFSPGQFTQLDGAICQNGTPDANISCLDEIDVHGRQRSTLWLGSCCFQEGTGQGYSDQLEAHAHRLFKGAGWTIKPRKRNDRAKMASYFTAPNREAAKHHIDASDDGRQTHGQPNALNSSVKKSRKKSKRTFDISSAGLDGTNVPTMGMADPGNTNAFEEHETHCVLQGSHSQMPQRSAMMTRSGKRYSPSHGEFYEDSQSDPTGNTVPVELSHESSADVLGTYLTCDSQICKRALPK</sequence>
<feature type="region of interest" description="Disordered" evidence="1">
    <location>
        <begin position="237"/>
        <end position="261"/>
    </location>
</feature>
<accession>A0A811QZB9</accession>
<proteinExistence type="predicted"/>
<protein>
    <submittedName>
        <fullName evidence="2">Uncharacterized protein</fullName>
    </submittedName>
</protein>
<feature type="compositionally biased region" description="Basic and acidic residues" evidence="1">
    <location>
        <begin position="148"/>
        <end position="162"/>
    </location>
</feature>